<reference evidence="3 4" key="1">
    <citation type="submission" date="2018-08" db="EMBL/GenBank/DDBJ databases">
        <title>Vibrio isolated from the Eastern China Marginal Seas.</title>
        <authorList>
            <person name="Li Y."/>
        </authorList>
    </citation>
    <scope>NUCLEOTIDE SEQUENCE [LARGE SCALE GENOMIC DNA]</scope>
    <source>
        <strain evidence="3 4">BEI233</strain>
    </source>
</reference>
<evidence type="ECO:0000259" key="2">
    <source>
        <dbReference type="PROSITE" id="PS50943"/>
    </source>
</evidence>
<dbReference type="Pfam" id="PF01381">
    <property type="entry name" value="HTH_3"/>
    <property type="match status" value="1"/>
</dbReference>
<dbReference type="AlphaFoldDB" id="A0A3A6QN95"/>
<protein>
    <submittedName>
        <fullName evidence="3">ImmA/IrrE family metallo-endopeptidase</fullName>
    </submittedName>
</protein>
<dbReference type="Gene3D" id="1.10.260.40">
    <property type="entry name" value="lambda repressor-like DNA-binding domains"/>
    <property type="match status" value="1"/>
</dbReference>
<dbReference type="CDD" id="cd00093">
    <property type="entry name" value="HTH_XRE"/>
    <property type="match status" value="1"/>
</dbReference>
<dbReference type="PROSITE" id="PS50943">
    <property type="entry name" value="HTH_CROC1"/>
    <property type="match status" value="1"/>
</dbReference>
<organism evidence="3 4">
    <name type="scientific">Vibrio sinensis</name>
    <dbReference type="NCBI Taxonomy" id="2302434"/>
    <lineage>
        <taxon>Bacteria</taxon>
        <taxon>Pseudomonadati</taxon>
        <taxon>Pseudomonadota</taxon>
        <taxon>Gammaproteobacteria</taxon>
        <taxon>Vibrionales</taxon>
        <taxon>Vibrionaceae</taxon>
        <taxon>Vibrio</taxon>
    </lineage>
</organism>
<proteinExistence type="inferred from homology"/>
<dbReference type="InterPro" id="IPR052345">
    <property type="entry name" value="Rad_response_metalloprotease"/>
</dbReference>
<dbReference type="Pfam" id="PF06114">
    <property type="entry name" value="Peptidase_M78"/>
    <property type="match status" value="1"/>
</dbReference>
<sequence length="399" mass="45290">MRTGVGGFQPVRLTQARESLGLTKVALATLVNVSAATVTNWENGKQSPECDKLTALSNTLNMPTHWFLKEIPFESSTPYFYRSLSSATRVARDTTKIKLDWMAEVTSTLGQWFEWPQLRLPENTKHFMAMSEEDIEVLAIEFRQLVGLGNGPIQDVVLAVENAGVICARGDVGYDKMDGVSHWHDHLERPFIFLASDKNNGVRSRFDAAHELGHVILHKHINKSEHNSTTIQLIEKQADFFAGALLLPSDSFAKDLSKPTLETFLALKRRWKVSIAAMIYRAWQLEIIDDLQKSNLFKRLSVKRWRIREPLDDDLPIEEPRILPRAVRMLTDQGVCRKEDLLDKLGLSAGLSTMLCSLPEGFFSPHQPTYDNLVNFKVPTRTNTENVHKADIININQWK</sequence>
<dbReference type="EMBL" id="QVMU01000019">
    <property type="protein sequence ID" value="RJX68643.1"/>
    <property type="molecule type" value="Genomic_DNA"/>
</dbReference>
<evidence type="ECO:0000313" key="3">
    <source>
        <dbReference type="EMBL" id="RJX68643.1"/>
    </source>
</evidence>
<gene>
    <name evidence="3" type="ORF">DZ860_16755</name>
</gene>
<comment type="similarity">
    <text evidence="1">Belongs to the short-chain fatty acyl-CoA assimilation regulator (ScfR) family.</text>
</comment>
<keyword evidence="4" id="KW-1185">Reference proteome</keyword>
<dbReference type="GO" id="GO:0003677">
    <property type="term" value="F:DNA binding"/>
    <property type="evidence" value="ECO:0007669"/>
    <property type="project" value="InterPro"/>
</dbReference>
<dbReference type="RefSeq" id="WP_120033607.1">
    <property type="nucleotide sequence ID" value="NZ_QVMU01000019.1"/>
</dbReference>
<dbReference type="Gene3D" id="1.10.10.2910">
    <property type="match status" value="1"/>
</dbReference>
<dbReference type="InterPro" id="IPR010982">
    <property type="entry name" value="Lambda_DNA-bd_dom_sf"/>
</dbReference>
<dbReference type="PANTHER" id="PTHR43236">
    <property type="entry name" value="ANTITOXIN HIGA1"/>
    <property type="match status" value="1"/>
</dbReference>
<dbReference type="InterPro" id="IPR001387">
    <property type="entry name" value="Cro/C1-type_HTH"/>
</dbReference>
<evidence type="ECO:0000313" key="4">
    <source>
        <dbReference type="Proteomes" id="UP000273252"/>
    </source>
</evidence>
<dbReference type="InterPro" id="IPR010359">
    <property type="entry name" value="IrrE_HExxH"/>
</dbReference>
<feature type="domain" description="HTH cro/C1-type" evidence="2">
    <location>
        <begin position="13"/>
        <end position="67"/>
    </location>
</feature>
<evidence type="ECO:0000256" key="1">
    <source>
        <dbReference type="ARBA" id="ARBA00007227"/>
    </source>
</evidence>
<dbReference type="PANTHER" id="PTHR43236:SF1">
    <property type="entry name" value="BLL7220 PROTEIN"/>
    <property type="match status" value="1"/>
</dbReference>
<name>A0A3A6QN95_9VIBR</name>
<comment type="caution">
    <text evidence="3">The sequence shown here is derived from an EMBL/GenBank/DDBJ whole genome shotgun (WGS) entry which is preliminary data.</text>
</comment>
<dbReference type="OrthoDB" id="9794834at2"/>
<accession>A0A3A6QN95</accession>
<dbReference type="Proteomes" id="UP000273252">
    <property type="component" value="Unassembled WGS sequence"/>
</dbReference>
<dbReference type="SMART" id="SM00530">
    <property type="entry name" value="HTH_XRE"/>
    <property type="match status" value="1"/>
</dbReference>
<dbReference type="SUPFAM" id="SSF47413">
    <property type="entry name" value="lambda repressor-like DNA-binding domains"/>
    <property type="match status" value="1"/>
</dbReference>